<dbReference type="AlphaFoldDB" id="A0A0W0U8R9"/>
<dbReference type="PATRIC" id="fig|45065.4.peg.223"/>
<feature type="binding site" evidence="11">
    <location>
        <position position="332"/>
    </location>
    <ligand>
        <name>homogentisate</name>
        <dbReference type="ChEBI" id="CHEBI:16169"/>
    </ligand>
</feature>
<dbReference type="RefSeq" id="WP_028387119.1">
    <property type="nucleotide sequence ID" value="NZ_CAAAHN010000001.1"/>
</dbReference>
<comment type="cofactor">
    <cofactor evidence="1 11">
        <name>Fe cation</name>
        <dbReference type="ChEBI" id="CHEBI:24875"/>
    </cofactor>
</comment>
<dbReference type="Pfam" id="PF04209">
    <property type="entry name" value="HgmA_C"/>
    <property type="match status" value="1"/>
</dbReference>
<dbReference type="OrthoDB" id="9811253at2"/>
<dbReference type="InterPro" id="IPR046451">
    <property type="entry name" value="HgmA_C"/>
</dbReference>
<reference evidence="12 13" key="1">
    <citation type="submission" date="2015-11" db="EMBL/GenBank/DDBJ databases">
        <title>Genomic analysis of 38 Legionella species identifies large and diverse effector repertoires.</title>
        <authorList>
            <person name="Burstein D."/>
            <person name="Amaro F."/>
            <person name="Zusman T."/>
            <person name="Lifshitz Z."/>
            <person name="Cohen O."/>
            <person name="Gilbert J.A."/>
            <person name="Pupko T."/>
            <person name="Shuman H.A."/>
            <person name="Segal G."/>
        </authorList>
    </citation>
    <scope>NUCLEOTIDE SEQUENCE [LARGE SCALE GENOMIC DNA]</scope>
    <source>
        <strain evidence="12 13">ATCC 49504</strain>
    </source>
</reference>
<feature type="binding site" evidence="11">
    <location>
        <position position="353"/>
    </location>
    <ligand>
        <name>Fe cation</name>
        <dbReference type="ChEBI" id="CHEBI:24875"/>
    </ligand>
</feature>
<dbReference type="FunFam" id="2.60.120.10:FF:000034">
    <property type="entry name" value="Homogentisate 1,2-dioxygenase"/>
    <property type="match status" value="1"/>
</dbReference>
<sequence length="415" mass="46575">MHMHGFGNYHQSEAISGALPLHQNSPQRCPLGLYAEQLSGTAFTRPRHVNLRSWLYRLLPSVVHKDFISVKNNLVQPFLEIQPPNPFRWAPMLSPAHACDFVDGLQHMAGSERVNAWRYLCNQSMTTRFFVNHDGEMLFVPEQGALRLCTEFGVLTIAPGHMAVIPRGVIFRVELENDFARGYLCENSGVPLALPELGPIGANGLACPRHFVYPDAAFEKDLGICTVMCKSQNTLWQAEYPDSPLNVVAWQGNLAPYKYDLALFNTINTVSFDHPDPSIFTVLTSPGLIPGEANLDFVIFPPRWMVAENTFRPPWFHKNCMSEFMGLIKGTYDAKLEGFLPGGVSIHNAMTAHGPDAQTWETATHAPLKPERYDNTLAFMFETASPWRITQTAMEDQSRECDYSACWQSLKTPSI</sequence>
<evidence type="ECO:0000256" key="6">
    <source>
        <dbReference type="ARBA" id="ARBA00023002"/>
    </source>
</evidence>
<feature type="binding site" evidence="11">
    <location>
        <position position="317"/>
    </location>
    <ligand>
        <name>Fe cation</name>
        <dbReference type="ChEBI" id="CHEBI:24875"/>
    </ligand>
</feature>
<dbReference type="NCBIfam" id="TIGR01015">
    <property type="entry name" value="hmgA"/>
    <property type="match status" value="1"/>
</dbReference>
<dbReference type="Proteomes" id="UP000054785">
    <property type="component" value="Unassembled WGS sequence"/>
</dbReference>
<keyword evidence="8" id="KW-0585">Phenylalanine catabolism</keyword>
<keyword evidence="3 11" id="KW-0479">Metal-binding</keyword>
<evidence type="ECO:0000256" key="9">
    <source>
        <dbReference type="NCBIfam" id="TIGR01015"/>
    </source>
</evidence>
<accession>A0A0W0U8R9</accession>
<organism evidence="12 13">
    <name type="scientific">Legionella geestiana</name>
    <dbReference type="NCBI Taxonomy" id="45065"/>
    <lineage>
        <taxon>Bacteria</taxon>
        <taxon>Pseudomonadati</taxon>
        <taxon>Pseudomonadota</taxon>
        <taxon>Gammaproteobacteria</taxon>
        <taxon>Legionellales</taxon>
        <taxon>Legionellaceae</taxon>
        <taxon>Legionella</taxon>
    </lineage>
</organism>
<dbReference type="EC" id="1.13.11.5" evidence="9"/>
<dbReference type="InterPro" id="IPR005708">
    <property type="entry name" value="Homogentis_dOase"/>
</dbReference>
<dbReference type="Gene3D" id="2.60.120.10">
    <property type="entry name" value="Jelly Rolls"/>
    <property type="match status" value="1"/>
</dbReference>
<dbReference type="CDD" id="cd07000">
    <property type="entry name" value="cupin_HGO_N"/>
    <property type="match status" value="1"/>
</dbReference>
<name>A0A0W0U8R9_9GAMM</name>
<keyword evidence="4" id="KW-0828">Tyrosine catabolism</keyword>
<gene>
    <name evidence="12" type="primary">hmgA</name>
    <name evidence="12" type="ORF">Lgee_0207</name>
</gene>
<dbReference type="GO" id="GO:0006559">
    <property type="term" value="P:L-phenylalanine catabolic process"/>
    <property type="evidence" value="ECO:0007669"/>
    <property type="project" value="UniProtKB-UniRule"/>
</dbReference>
<dbReference type="InterPro" id="IPR046452">
    <property type="entry name" value="HgmA_N"/>
</dbReference>
<dbReference type="SUPFAM" id="SSF51182">
    <property type="entry name" value="RmlC-like cupins"/>
    <property type="match status" value="1"/>
</dbReference>
<dbReference type="EMBL" id="LNYC01000005">
    <property type="protein sequence ID" value="KTD04177.1"/>
    <property type="molecule type" value="Genomic_DNA"/>
</dbReference>
<feature type="binding site" evidence="11">
    <location>
        <position position="323"/>
    </location>
    <ligand>
        <name>Fe cation</name>
        <dbReference type="ChEBI" id="CHEBI:24875"/>
    </ligand>
</feature>
<evidence type="ECO:0000256" key="7">
    <source>
        <dbReference type="ARBA" id="ARBA00023004"/>
    </source>
</evidence>
<evidence type="ECO:0000256" key="1">
    <source>
        <dbReference type="ARBA" id="ARBA00001962"/>
    </source>
</evidence>
<dbReference type="GO" id="GO:0046872">
    <property type="term" value="F:metal ion binding"/>
    <property type="evidence" value="ECO:0007669"/>
    <property type="project" value="UniProtKB-KW"/>
</dbReference>
<evidence type="ECO:0000313" key="13">
    <source>
        <dbReference type="Proteomes" id="UP000054785"/>
    </source>
</evidence>
<evidence type="ECO:0000256" key="2">
    <source>
        <dbReference type="ARBA" id="ARBA00007757"/>
    </source>
</evidence>
<keyword evidence="6 12" id="KW-0560">Oxidoreductase</keyword>
<dbReference type="GO" id="GO:0005737">
    <property type="term" value="C:cytoplasm"/>
    <property type="evidence" value="ECO:0007669"/>
    <property type="project" value="TreeGrafter"/>
</dbReference>
<comment type="similarity">
    <text evidence="2">Belongs to the homogentisate dioxygenase family.</text>
</comment>
<dbReference type="STRING" id="45065.Lgee_0207"/>
<evidence type="ECO:0000256" key="8">
    <source>
        <dbReference type="ARBA" id="ARBA00023232"/>
    </source>
</evidence>
<evidence type="ECO:0000256" key="11">
    <source>
        <dbReference type="PIRSR" id="PIRSR605708-2"/>
    </source>
</evidence>
<keyword evidence="13" id="KW-1185">Reference proteome</keyword>
<comment type="caution">
    <text evidence="12">The sequence shown here is derived from an EMBL/GenBank/DDBJ whole genome shotgun (WGS) entry which is preliminary data.</text>
</comment>
<evidence type="ECO:0000256" key="5">
    <source>
        <dbReference type="ARBA" id="ARBA00022964"/>
    </source>
</evidence>
<dbReference type="PANTHER" id="PTHR11056:SF0">
    <property type="entry name" value="HOMOGENTISATE 1,2-DIOXYGENASE"/>
    <property type="match status" value="1"/>
</dbReference>
<evidence type="ECO:0000313" key="12">
    <source>
        <dbReference type="EMBL" id="KTD04177.1"/>
    </source>
</evidence>
<keyword evidence="5 12" id="KW-0223">Dioxygenase</keyword>
<evidence type="ECO:0000256" key="10">
    <source>
        <dbReference type="PIRSR" id="PIRSR605708-1"/>
    </source>
</evidence>
<evidence type="ECO:0000256" key="4">
    <source>
        <dbReference type="ARBA" id="ARBA00022878"/>
    </source>
</evidence>
<protein>
    <recommendedName>
        <fullName evidence="9">Homogentisate 1,2-dioxygenase</fullName>
        <ecNumber evidence="9">1.13.11.5</ecNumber>
    </recommendedName>
</protein>
<feature type="binding site" evidence="11">
    <location>
        <position position="353"/>
    </location>
    <ligand>
        <name>homogentisate</name>
        <dbReference type="ChEBI" id="CHEBI:16169"/>
    </ligand>
</feature>
<keyword evidence="7 11" id="KW-0408">Iron</keyword>
<dbReference type="GO" id="GO:0006572">
    <property type="term" value="P:L-tyrosine catabolic process"/>
    <property type="evidence" value="ECO:0007669"/>
    <property type="project" value="UniProtKB-UniRule"/>
</dbReference>
<dbReference type="GO" id="GO:0004411">
    <property type="term" value="F:homogentisate 1,2-dioxygenase activity"/>
    <property type="evidence" value="ECO:0007669"/>
    <property type="project" value="UniProtKB-UniRule"/>
</dbReference>
<dbReference type="InterPro" id="IPR014710">
    <property type="entry name" value="RmlC-like_jellyroll"/>
</dbReference>
<dbReference type="InterPro" id="IPR011051">
    <property type="entry name" value="RmlC_Cupin_sf"/>
</dbReference>
<feature type="active site" description="Proton acceptor" evidence="10">
    <location>
        <position position="274"/>
    </location>
</feature>
<dbReference type="Pfam" id="PF20510">
    <property type="entry name" value="HgmA_N"/>
    <property type="match status" value="1"/>
</dbReference>
<proteinExistence type="inferred from homology"/>
<dbReference type="PANTHER" id="PTHR11056">
    <property type="entry name" value="HOMOGENTISATE 1,2-DIOXYGENASE"/>
    <property type="match status" value="1"/>
</dbReference>
<evidence type="ECO:0000256" key="3">
    <source>
        <dbReference type="ARBA" id="ARBA00022723"/>
    </source>
</evidence>